<dbReference type="InterPro" id="IPR036397">
    <property type="entry name" value="RNaseH_sf"/>
</dbReference>
<name>E1R477_SEDSS</name>
<dbReference type="GO" id="GO:0008408">
    <property type="term" value="F:3'-5' exonuclease activity"/>
    <property type="evidence" value="ECO:0007669"/>
    <property type="project" value="InterPro"/>
</dbReference>
<reference evidence="2 3" key="1">
    <citation type="journal article" date="2010" name="Stand. Genomic Sci.">
        <title>Complete genome sequence of Spirochaeta smaragdinae type strain (SEBR 4228).</title>
        <authorList>
            <person name="Mavromatis K."/>
            <person name="Yasawong M."/>
            <person name="Chertkov O."/>
            <person name="Lapidus A."/>
            <person name="Lucas S."/>
            <person name="Nolan M."/>
            <person name="Del Rio T.G."/>
            <person name="Tice H."/>
            <person name="Cheng J.F."/>
            <person name="Pitluck S."/>
            <person name="Liolios K."/>
            <person name="Ivanova N."/>
            <person name="Tapia R."/>
            <person name="Han C."/>
            <person name="Bruce D."/>
            <person name="Goodwin L."/>
            <person name="Pati A."/>
            <person name="Chen A."/>
            <person name="Palaniappan K."/>
            <person name="Land M."/>
            <person name="Hauser L."/>
            <person name="Chang Y.J."/>
            <person name="Jeffries C.D."/>
            <person name="Detter J.C."/>
            <person name="Rohde M."/>
            <person name="Brambilla E."/>
            <person name="Spring S."/>
            <person name="Goker M."/>
            <person name="Sikorski J."/>
            <person name="Woyke T."/>
            <person name="Bristow J."/>
            <person name="Eisen J.A."/>
            <person name="Markowitz V."/>
            <person name="Hugenholtz P."/>
            <person name="Klenk H.P."/>
            <person name="Kyrpides N.C."/>
        </authorList>
    </citation>
    <scope>NUCLEOTIDE SEQUENCE [LARGE SCALE GENOMIC DNA]</scope>
    <source>
        <strain evidence="3">DSM 11293 / JCM 15392 / SEBR 4228</strain>
    </source>
</reference>
<sequence>MNEHIRFLDNDQATAAWLDDIKARGVREIAVDIEGEFNLHRYGEHLCLVQVWDGEVLAIVDPLVVDLALVREIFESGSFRKIVYDCSSDRTLLYRRYGIHFNEVCDLMPAVVLLDFQKKGLASVLSSVLHIEEKPKKKFQQYDWMSRPIDADALEYAAADVLHLFTLKEELFKRLEEEGLSDEYERQNSEVSSRPIPKEGTPGLLKKKRFLCMPKHGKECFLRLFSIRDEYARELDLPPNRVVSNEELFLLVASRMQPNGIRVPKRMHPSQAQELRHRFTEVLN</sequence>
<dbReference type="InterPro" id="IPR012337">
    <property type="entry name" value="RNaseH-like_sf"/>
</dbReference>
<dbReference type="SUPFAM" id="SSF47819">
    <property type="entry name" value="HRDC-like"/>
    <property type="match status" value="1"/>
</dbReference>
<dbReference type="InterPro" id="IPR044876">
    <property type="entry name" value="HRDC_dom_sf"/>
</dbReference>
<dbReference type="GO" id="GO:0000166">
    <property type="term" value="F:nucleotide binding"/>
    <property type="evidence" value="ECO:0007669"/>
    <property type="project" value="InterPro"/>
</dbReference>
<dbReference type="STRING" id="573413.Spirs_1372"/>
<dbReference type="GO" id="GO:0006139">
    <property type="term" value="P:nucleobase-containing compound metabolic process"/>
    <property type="evidence" value="ECO:0007669"/>
    <property type="project" value="InterPro"/>
</dbReference>
<gene>
    <name evidence="2" type="ordered locus">Spirs_1372</name>
</gene>
<dbReference type="InterPro" id="IPR010997">
    <property type="entry name" value="HRDC-like_sf"/>
</dbReference>
<dbReference type="RefSeq" id="WP_013253963.1">
    <property type="nucleotide sequence ID" value="NC_014364.1"/>
</dbReference>
<dbReference type="SUPFAM" id="SSF53098">
    <property type="entry name" value="Ribonuclease H-like"/>
    <property type="match status" value="1"/>
</dbReference>
<keyword evidence="2" id="KW-0540">Nuclease</keyword>
<dbReference type="InterPro" id="IPR002562">
    <property type="entry name" value="3'-5'_exonuclease_dom"/>
</dbReference>
<dbReference type="Gene3D" id="3.30.420.10">
    <property type="entry name" value="Ribonuclease H-like superfamily/Ribonuclease H"/>
    <property type="match status" value="1"/>
</dbReference>
<dbReference type="eggNOG" id="COG0349">
    <property type="taxonomic scope" value="Bacteria"/>
</dbReference>
<keyword evidence="3" id="KW-1185">Reference proteome</keyword>
<evidence type="ECO:0000313" key="3">
    <source>
        <dbReference type="Proteomes" id="UP000002318"/>
    </source>
</evidence>
<dbReference type="HOGENOM" id="CLU_042387_1_0_12"/>
<accession>E1R477</accession>
<keyword evidence="2" id="KW-0269">Exonuclease</keyword>
<proteinExistence type="predicted"/>
<dbReference type="EMBL" id="CP002116">
    <property type="protein sequence ID" value="ADK80499.1"/>
    <property type="molecule type" value="Genomic_DNA"/>
</dbReference>
<organism evidence="2 3">
    <name type="scientific">Sediminispirochaeta smaragdinae (strain DSM 11293 / JCM 15392 / SEBR 4228)</name>
    <name type="common">Spirochaeta smaragdinae</name>
    <dbReference type="NCBI Taxonomy" id="573413"/>
    <lineage>
        <taxon>Bacteria</taxon>
        <taxon>Pseudomonadati</taxon>
        <taxon>Spirochaetota</taxon>
        <taxon>Spirochaetia</taxon>
        <taxon>Spirochaetales</taxon>
        <taxon>Spirochaetaceae</taxon>
        <taxon>Sediminispirochaeta</taxon>
    </lineage>
</organism>
<dbReference type="InterPro" id="IPR051086">
    <property type="entry name" value="RNase_D-like"/>
</dbReference>
<dbReference type="Proteomes" id="UP000002318">
    <property type="component" value="Chromosome"/>
</dbReference>
<dbReference type="PANTHER" id="PTHR47649">
    <property type="entry name" value="RIBONUCLEASE D"/>
    <property type="match status" value="1"/>
</dbReference>
<dbReference type="PANTHER" id="PTHR47649:SF1">
    <property type="entry name" value="RIBONUCLEASE D"/>
    <property type="match status" value="1"/>
</dbReference>
<dbReference type="InterPro" id="IPR002121">
    <property type="entry name" value="HRDC_dom"/>
</dbReference>
<keyword evidence="2" id="KW-0378">Hydrolase</keyword>
<feature type="domain" description="3'-5' exonuclease" evidence="1">
    <location>
        <begin position="5"/>
        <end position="176"/>
    </location>
</feature>
<dbReference type="Pfam" id="PF00570">
    <property type="entry name" value="HRDC"/>
    <property type="match status" value="1"/>
</dbReference>
<evidence type="ECO:0000259" key="1">
    <source>
        <dbReference type="SMART" id="SM00474"/>
    </source>
</evidence>
<dbReference type="AlphaFoldDB" id="E1R477"/>
<dbReference type="SMART" id="SM00474">
    <property type="entry name" value="35EXOc"/>
    <property type="match status" value="1"/>
</dbReference>
<dbReference type="Gene3D" id="1.10.150.80">
    <property type="entry name" value="HRDC domain"/>
    <property type="match status" value="1"/>
</dbReference>
<evidence type="ECO:0000313" key="2">
    <source>
        <dbReference type="EMBL" id="ADK80499.1"/>
    </source>
</evidence>
<dbReference type="KEGG" id="ssm:Spirs_1372"/>
<dbReference type="GO" id="GO:0003676">
    <property type="term" value="F:nucleic acid binding"/>
    <property type="evidence" value="ECO:0007669"/>
    <property type="project" value="InterPro"/>
</dbReference>
<dbReference type="Pfam" id="PF01612">
    <property type="entry name" value="DNA_pol_A_exo1"/>
    <property type="match status" value="1"/>
</dbReference>
<dbReference type="OrthoDB" id="144122at2"/>
<protein>
    <submittedName>
        <fullName evidence="2">3'-5' exonuclease</fullName>
    </submittedName>
</protein>